<feature type="region of interest" description="Disordered" evidence="1">
    <location>
        <begin position="304"/>
        <end position="335"/>
    </location>
</feature>
<sequence>MRSVLVLVLLVTTPALAQALDSDWKAGLAFYRAKNYARACPLLLKAAEAASTHGAIWADLGLCELKRGKKAESIRASNLAVRYGDEKIRESAYFNLGLVGVNLAPQGVVSDGTCVPIEPPKELACAQRITGCGHTIQLPGYTYREEQRAGLLIVHCDDGTCPAQSPFGGHCVIQRDDSCPEPSIVLVSGETSRGPGATPEWTCEASGAVELRAQECQSKKGADAKMCARKACKAAIRWRKEAPASRAEWKELHEELEGWASINECKACAEFTRKTQCTVVSIDPCSGRAGTVCTLQETTRDVGLEESASANAQSKTLVQEQSFQAAPAPKPVGGK</sequence>
<dbReference type="RefSeq" id="WP_002616979.1">
    <property type="nucleotide sequence ID" value="NC_014623.1"/>
</dbReference>
<evidence type="ECO:0000256" key="1">
    <source>
        <dbReference type="SAM" id="MobiDB-lite"/>
    </source>
</evidence>
<evidence type="ECO:0008006" key="7">
    <source>
        <dbReference type="Google" id="ProtNLM"/>
    </source>
</evidence>
<keyword evidence="2" id="KW-0732">Signal</keyword>
<organism evidence="4 6">
    <name type="scientific">Stigmatella aurantiaca (strain DW4/3-1)</name>
    <dbReference type="NCBI Taxonomy" id="378806"/>
    <lineage>
        <taxon>Bacteria</taxon>
        <taxon>Pseudomonadati</taxon>
        <taxon>Myxococcota</taxon>
        <taxon>Myxococcia</taxon>
        <taxon>Myxococcales</taxon>
        <taxon>Cystobacterineae</taxon>
        <taxon>Archangiaceae</taxon>
        <taxon>Stigmatella</taxon>
    </lineage>
</organism>
<dbReference type="EMBL" id="CP002271">
    <property type="protein sequence ID" value="ADO69130.1"/>
    <property type="molecule type" value="Genomic_DNA"/>
</dbReference>
<protein>
    <recommendedName>
        <fullName evidence="7">Tetratricopeptide repeat protein</fullName>
    </recommendedName>
</protein>
<evidence type="ECO:0000313" key="4">
    <source>
        <dbReference type="EMBL" id="EAU64068.1"/>
    </source>
</evidence>
<reference evidence="3 5" key="2">
    <citation type="journal article" date="2011" name="Mol. Biol. Evol.">
        <title>Comparative genomic analysis of fruiting body formation in Myxococcales.</title>
        <authorList>
            <person name="Huntley S."/>
            <person name="Hamann N."/>
            <person name="Wegener-Feldbrugge S."/>
            <person name="Treuner-Lange A."/>
            <person name="Kube M."/>
            <person name="Reinhardt R."/>
            <person name="Klages S."/>
            <person name="Muller R."/>
            <person name="Ronning C.M."/>
            <person name="Nierman W.C."/>
            <person name="Sogaard-Andersen L."/>
        </authorList>
    </citation>
    <scope>NUCLEOTIDE SEQUENCE [LARGE SCALE GENOMIC DNA]</scope>
    <source>
        <strain evidence="3 5">DW4/3-1</strain>
    </source>
</reference>
<evidence type="ECO:0000313" key="3">
    <source>
        <dbReference type="EMBL" id="ADO69130.1"/>
    </source>
</evidence>
<dbReference type="Proteomes" id="UP000001351">
    <property type="component" value="Chromosome"/>
</dbReference>
<dbReference type="Gene3D" id="1.25.40.10">
    <property type="entry name" value="Tetratricopeptide repeat domain"/>
    <property type="match status" value="1"/>
</dbReference>
<dbReference type="HOGENOM" id="CLU_828772_0_0_7"/>
<feature type="compositionally biased region" description="Polar residues" evidence="1">
    <location>
        <begin position="308"/>
        <end position="324"/>
    </location>
</feature>
<keyword evidence="5" id="KW-1185">Reference proteome</keyword>
<dbReference type="AlphaFoldDB" id="Q08UB7"/>
<accession>Q08UB7</accession>
<dbReference type="STRING" id="378806.STAUR_1326"/>
<feature type="signal peptide" evidence="2">
    <location>
        <begin position="1"/>
        <end position="17"/>
    </location>
</feature>
<evidence type="ECO:0000313" key="6">
    <source>
        <dbReference type="Proteomes" id="UP000032702"/>
    </source>
</evidence>
<dbReference type="SUPFAM" id="SSF48452">
    <property type="entry name" value="TPR-like"/>
    <property type="match status" value="1"/>
</dbReference>
<dbReference type="EMBL" id="AAMD01000131">
    <property type="protein sequence ID" value="EAU64068.1"/>
    <property type="molecule type" value="Genomic_DNA"/>
</dbReference>
<dbReference type="KEGG" id="sur:STAUR_1326"/>
<evidence type="ECO:0000256" key="2">
    <source>
        <dbReference type="SAM" id="SignalP"/>
    </source>
</evidence>
<evidence type="ECO:0000313" key="5">
    <source>
        <dbReference type="Proteomes" id="UP000001351"/>
    </source>
</evidence>
<gene>
    <name evidence="3" type="ordered locus">STAUR_1326</name>
    <name evidence="4" type="ORF">STIAU_0046</name>
</gene>
<feature type="chain" id="PRO_5010840183" description="Tetratricopeptide repeat protein" evidence="2">
    <location>
        <begin position="18"/>
        <end position="335"/>
    </location>
</feature>
<dbReference type="OrthoDB" id="8445347at2"/>
<proteinExistence type="predicted"/>
<dbReference type="Proteomes" id="UP000032702">
    <property type="component" value="Unassembled WGS sequence"/>
</dbReference>
<dbReference type="InterPro" id="IPR011990">
    <property type="entry name" value="TPR-like_helical_dom_sf"/>
</dbReference>
<name>Q08UB7_STIAD</name>
<reference evidence="4 6" key="1">
    <citation type="submission" date="2006-04" db="EMBL/GenBank/DDBJ databases">
        <authorList>
            <person name="Nierman W.C."/>
        </authorList>
    </citation>
    <scope>NUCLEOTIDE SEQUENCE [LARGE SCALE GENOMIC DNA]</scope>
    <source>
        <strain evidence="4 6">DW4/3-1</strain>
    </source>
</reference>